<evidence type="ECO:0000313" key="3">
    <source>
        <dbReference type="Proteomes" id="UP001218423"/>
    </source>
</evidence>
<dbReference type="InterPro" id="IPR041549">
    <property type="entry name" value="IMPa_helical"/>
</dbReference>
<dbReference type="InterPro" id="IPR031161">
    <property type="entry name" value="Peptidase_M60_dom"/>
</dbReference>
<dbReference type="GO" id="GO:0008237">
    <property type="term" value="F:metallopeptidase activity"/>
    <property type="evidence" value="ECO:0007669"/>
    <property type="project" value="UniProtKB-KW"/>
</dbReference>
<dbReference type="Pfam" id="PF17291">
    <property type="entry name" value="M60-like_N"/>
    <property type="match status" value="1"/>
</dbReference>
<dbReference type="Gene3D" id="2.60.120.1250">
    <property type="entry name" value="Peptidase M60, enhancin-like domain 1"/>
    <property type="match status" value="1"/>
</dbReference>
<reference evidence="2" key="1">
    <citation type="submission" date="2023-03" db="EMBL/GenBank/DDBJ databases">
        <title>Aeromonas caviae strain AC1520.</title>
        <authorList>
            <person name="Xie T."/>
            <person name="Zhang Q."/>
            <person name="Deng J."/>
            <person name="Li X."/>
        </authorList>
    </citation>
    <scope>NUCLEOTIDE SEQUENCE</scope>
    <source>
        <strain evidence="2">AC1520</strain>
    </source>
</reference>
<organism evidence="2 3">
    <name type="scientific">Aeromonas caviae</name>
    <name type="common">Aeromonas punctata</name>
    <dbReference type="NCBI Taxonomy" id="648"/>
    <lineage>
        <taxon>Bacteria</taxon>
        <taxon>Pseudomonadati</taxon>
        <taxon>Pseudomonadota</taxon>
        <taxon>Gammaproteobacteria</taxon>
        <taxon>Aeromonadales</taxon>
        <taxon>Aeromonadaceae</taxon>
        <taxon>Aeromonas</taxon>
    </lineage>
</organism>
<dbReference type="RefSeq" id="WP_277857011.1">
    <property type="nucleotide sequence ID" value="NZ_CP120942.1"/>
</dbReference>
<keyword evidence="2" id="KW-0378">Hydrolase</keyword>
<evidence type="ECO:0000259" key="1">
    <source>
        <dbReference type="PROSITE" id="PS51723"/>
    </source>
</evidence>
<keyword evidence="2" id="KW-0482">Metalloprotease</keyword>
<dbReference type="InterPro" id="IPR040711">
    <property type="entry name" value="IMPa_N_2"/>
</dbReference>
<keyword evidence="2" id="KW-0645">Protease</keyword>
<gene>
    <name evidence="2" type="ORF">P5S46_09210</name>
</gene>
<dbReference type="EMBL" id="CP120942">
    <property type="protein sequence ID" value="WFF99734.1"/>
    <property type="molecule type" value="Genomic_DNA"/>
</dbReference>
<dbReference type="Pfam" id="PF18642">
    <property type="entry name" value="IMPa_helical"/>
    <property type="match status" value="1"/>
</dbReference>
<dbReference type="EC" id="3.4.24.-" evidence="2"/>
<dbReference type="InterPro" id="IPR035423">
    <property type="entry name" value="M60-like_N"/>
</dbReference>
<evidence type="ECO:0000313" key="2">
    <source>
        <dbReference type="EMBL" id="WFF99734.1"/>
    </source>
</evidence>
<dbReference type="Pfam" id="PF18650">
    <property type="entry name" value="IMPa_N_2"/>
    <property type="match status" value="1"/>
</dbReference>
<dbReference type="AlphaFoldDB" id="A0AAJ5ZBZ6"/>
<protein>
    <submittedName>
        <fullName evidence="2">ImpA family metalloprotease</fullName>
        <ecNumber evidence="2">3.4.24.-</ecNumber>
    </submittedName>
</protein>
<dbReference type="NCBIfam" id="NF038322">
    <property type="entry name" value="ImpA_fam_HExGH"/>
    <property type="match status" value="1"/>
</dbReference>
<feature type="domain" description="Peptidase M60" evidence="1">
    <location>
        <begin position="608"/>
        <end position="933"/>
    </location>
</feature>
<proteinExistence type="predicted"/>
<dbReference type="PROSITE" id="PS51723">
    <property type="entry name" value="PEPTIDASE_M60"/>
    <property type="match status" value="1"/>
</dbReference>
<name>A0AAJ5ZBZ6_AERCA</name>
<sequence length="1144" mass="124807">MRRVILTPLLAFAMNGCGGGEGGKDDAIPPTITTYFEASTQSTQGGQLSPASLRLSAGEQGSFSVAPDAGYVLAQIAGCEGTLDGLTYTTGPMRGDCQVSASFTQETAPVYFEATTQSSQGGRLSPVSLRLSAGERGRFTVAPDAGFVLERIEGCDGTLQGHDYITGPMGADCQVSARFIKHAAHAIAREEHALASDVELIAHARGAIADSEARRTELVRALYQGLGAISWNPSHDSITFSSFQPENTLTLLPSNINGKGESEIRGLVMVSEQDEYRRAAMGANLFAVDRTPQSEALLKGLIGWLTRGRDSDDDGLRILTAQVPSRADSWYFPHNEGIRDWLKAMYPDAHSINQADECDYQALGACIDRMAPDLIVISDLDRQGLGYQGIAQAIAKAKAAGIPLLLSNYRREASPLLAPLYLEMGLVTWGNYWSKLKVSNLAASTIMAPDPQLMAVDTLLSNLKEGYFSTQWLDACSGNFLNCGGVDEFNVQFKNGADWLRNAAITLDKAGISPFSRGGLALLPASLLLADKYRVAIDYPIAWDEHQAWQRAMFADWLVSYARVRNPAQPDLGEYVVDRSQVFKGDQAHYAYPAVISDSRRISVPYSGQWTSTGWYALPGQRITLSRTDTEDVSATVRLNYHRPNTNRAYEQKVYRAPLELASGRLPLNKGGSVSFTSPYGGPVYLHLEGGAGALQVEVTATGVTRHPAILDFSDEQQIRDFNERLEQTELPHVDLRADGAEQHLRRDRFTGAIGGAIADTDALLESISRDHINSVYTLAGFKIQGKRLEESLPGEVRRACVALLGDLCLDESLHTRTIIQHANYDQNAHCGVGCSGNPWDSSGSISPTGWLDNHELGHNLQTQRLNVHYAAASDTDNWRGYGSRAGENSNNIFPYVVKWQAHYLRDGNSAPIKDGHMNHKDLFYAFMSDAAGVTDKSGNRVVLGANCKVLDAGESRYEAPWRSNAYAVNNGYRMAFYIQMALRAHGMRLADGTRLSNGFNIFTLLYLHSRIFGAVADNENDWNANRDRLGFGLFPFQGHGVYGGKQVRDIPGNDFMLVALGRLTGLDWRSHFDLLGLRYSTLAAAQVEANQPSGALPMGMYVLEDDLPPVNMSEGLTFLPLSETDGSTLWPRDQGSPASCPVP</sequence>
<dbReference type="SMART" id="SM01276">
    <property type="entry name" value="M60-like"/>
    <property type="match status" value="1"/>
</dbReference>
<dbReference type="Proteomes" id="UP001218423">
    <property type="component" value="Chromosome"/>
</dbReference>
<accession>A0AAJ5ZBZ6</accession>